<dbReference type="InterPro" id="IPR029063">
    <property type="entry name" value="SAM-dependent_MTases_sf"/>
</dbReference>
<feature type="region of interest" description="Disordered" evidence="4">
    <location>
        <begin position="1500"/>
        <end position="1519"/>
    </location>
</feature>
<feature type="region of interest" description="Disordered" evidence="4">
    <location>
        <begin position="1074"/>
        <end position="1107"/>
    </location>
</feature>
<dbReference type="EMBL" id="CAMXCT030001253">
    <property type="protein sequence ID" value="CAL4775618.1"/>
    <property type="molecule type" value="Genomic_DNA"/>
</dbReference>
<organism evidence="5">
    <name type="scientific">Cladocopium goreaui</name>
    <dbReference type="NCBI Taxonomy" id="2562237"/>
    <lineage>
        <taxon>Eukaryota</taxon>
        <taxon>Sar</taxon>
        <taxon>Alveolata</taxon>
        <taxon>Dinophyceae</taxon>
        <taxon>Suessiales</taxon>
        <taxon>Symbiodiniaceae</taxon>
        <taxon>Cladocopium</taxon>
    </lineage>
</organism>
<keyword evidence="3" id="KW-0949">S-adenosyl-L-methionine</keyword>
<reference evidence="5" key="1">
    <citation type="submission" date="2022-10" db="EMBL/GenBank/DDBJ databases">
        <authorList>
            <person name="Chen Y."/>
            <person name="Dougan E. K."/>
            <person name="Chan C."/>
            <person name="Rhodes N."/>
            <person name="Thang M."/>
        </authorList>
    </citation>
    <scope>NUCLEOTIDE SEQUENCE</scope>
</reference>
<dbReference type="GO" id="GO:0003676">
    <property type="term" value="F:nucleic acid binding"/>
    <property type="evidence" value="ECO:0007669"/>
    <property type="project" value="InterPro"/>
</dbReference>
<dbReference type="Gene3D" id="3.40.50.150">
    <property type="entry name" value="Vaccinia Virus protein VP39"/>
    <property type="match status" value="1"/>
</dbReference>
<sequence>MELIPVLKYPVGTRATVLVHIDQCMDDHLFGTEIPFGTPIAYPNEGVIEEGTMTLYNVRRTGMKLHDAWVLSPVPGFQPLKHRSPVPADLGFVHDTCCGLGGFATGLDFLHNACGVPGQVVTAVDLCPLAMSAYCRNHNAFPISGDVCSQDTIFQMHAQQIKVGAQPLLVGGFPCQPLSRQGAQKRQLDERSQVLKALLRAAFWLQASGVCLECVPEAITDVGTQEALAEFAQLMNFSIKVLHLQHVWPARRSRWFAVLVPNLPGFQFPPMPCLSPAPTVGDLIPFNLWPVWNDCDEQQLKWTDLESQVYKNPIYGNPDRRVDLSQPLPTALHSWGSALYKCPCGCRQQGFSPGVLRAKGLRGIEILSGLWPHLSRHIHPRELQFLLGFPPLQEILSDCRAQLCLYGNSVSPVQVIWVLSTLYQGRNLLQDKTPSTCLCEYLRAIVVHRDITWPSPYPGTGIATLDFQEGSVPITFHTKQTVGDLIKAESTLNFDAKKLRLSCQGLELPSWAFMQERRYQVDLTDSEVDFSVSPVPVCLEHLGVCRLYVVPASFNVGMLLNWVGIQGCKAVVDNQQKPKHLQSFFSPWSVLTVQSDPDDVDFELSLKLEGFGSELSLSALGFCCTESWGGTGLWHVDQMVKSNLLVSWAGAGFHPLTVWLPSFAAAVVELWPSAVEDSLRAWLLNPTTCLFAIVLESWGWNLLKITTTTHESVVTFFEPECQVSVSAAHLAFRAHAAGGRQIQTDQHVVPGTEFGFPGTLERIFALLDFELDLPCYVAAILRQHRHSAILDFPEDPKSTCSPTLEYEANQEQLPKPLTPQTPTETGIGLTAKFLLDFSNAWIVNRPLDFRADQIKVVCVGSEQDLKVFCHTRPLHVTCAPMFMFVLIERHWTFLSCSLQQDRLELTLYDGLAHTSIHQLTPVIDSLKTAWNVVRVSVQTTWSIPQTRQDSCGTIALAHFGLSLGLLTLDQANQFESLHDSLAICGSIGSVHSPSGWGAEENAVIKSLEQILPAHGVPPAEVKNRALAAIKIFGIPAITRALGAKNTWMSLKQLGNSRPKPFMWVTHDELQNHIRDRSHHQFGIESDSKKGKRSKESKKLAQPTQLDPGSLMLPAGVFATNDGTPLAQIGLAEVQKNARGIAFGTYQDAQPFLAEGKSISAEGLSILIVGTIPDAAPQGLPSHALRVPAIYRGTNEPIILDVISVQLGDQAVYRKICQEAPELAVFPTVVFRLHVFKDLWTLSHDWAELAAHPVRSLVQSFPVLKLCRVPDCDSTCGAYHPSIEETGVESGLIDVWAFRWMKTDGSKATPVTADVLSVYFRVPESSFACLHSASGTDGVFFEPRCQDSPGADPAFSVVWIPQATMQDIMHKVKTHDLCLAACRIGTKYGVRCQTKHHEEVHNDLRPQVPFVHCAIKEVYRLEPLPVGTQRQSLSDTLQSVNWKAKPLQPCKGPQGKAWTVGAETPPPSQFIQAKHGWISIAKVKDQVQSNPAQHLIATAKTKQHIGSVRPAPSTAQPVDPWTSGRDPWGGYQAVSVKAPAPPSQHVQQKFEDVEQRLQDHIKTTIAQGLQDNDTSCRVQHVEQQIQSIIEHQTRLEHWVSEGGSKVTVLQQDCHQLQQAVEQCHNRIGEQGSVITQATVPGPTSFEEPSWTLPGKPAFVIGTGNPSGINNKLHTLESFPLGWFHLSETHASRSQQSMVQSHLRAVSARQNRNIRCCVGAPAPLRPGSQHAGSWTGVLNFGDCHLRQVPSFWPAGEYHSGRVMLTVAHIGNLQITSATVYCPAKGPSFAQATELAESLLEPVTEALVFGRAGARIICGDFNAPAGSLRQMQLWKAQGWVKLQDLMHGLHSITPRPTCKGATAPDQIWCSPEIIPWISNVGLWQLYPDHDVLLAGLRLPSLPRVSMQWHLPGHIPWNHVSMEQWTSNQTAGSVFPVSVWPAGGLHLSEPSDSVDLRSLDSTSAFQAWSSRFEMATSVCMIHPTAQADHSFYGRGRMTRPKMRKCNHAVPKHSRPGETQQVCGFLNRAVGRWFKQLRRMQSYMHAVKSANVESNFRSRAALWNSILHAAGFEKGFESWWSSRPVQLQGTPGAIPKYPPDVVIAGLLYDDFHHNYRRFESWQLQKRRLSCQSKMMASTKGLFAVVRKPAKDTLDCLEDKFSQAISLVDPQAGIVQVPEPFPDENVTYWTLQDQPVVVRPHPDGYHVESDYLLAENQILTCHVAVHDTATIHNRLIDLWSPRWNKHREVPTSHWQQIVDFAREHMQFEAFDLPPITTQDFRRAISAFKTNAATGPCGWALQDLRHMNDGQVAAVVDFYAAIESGAPWPAQWCIGLIHCLQKRVTSSTVDGFRPITVTSLFYRVFAGIRSGQILAQLSTRAAKFQCGFVKGRQSADVWYFVGVCLELALQQSTPLFGAVADIVKAYNALPRCPAFEFLRLLGVPPWFLGVWSDHLSHFTRYFVVNGETSPAVQACTGFPEGCPLSCAAMTAVDTAWHWWQQIASPHPLSLSYVGNLEFLGVSASIIHDAVQTLLFFCSHLDLDLGLSALYAWSSSASGRRELKNMGYNVSLGARDLGGQVTYCRQLRNRVLTDRIASIKPFFGKLRNAKLPVQAKLLNLRQVLWPRALHGCEAVIVGINHVNSMRSGAMQAVNWNRGGASPWVRFGLLHTSSDPAWFQLWRVVQTFRRQYKGNPVIADFWKIFCETQHSVSYGPFGKLLDTLQQVGLHIDESACIWFSQRGKLDLTTCSDEQLEQILSFCFRRAVTRQVQQREGFKDLTGFDYALTTGCDKHYQPAQVEQLNVVRDGSFFTNQYCGKYDAGKSTLCRSCGVLDSREHRYTALPDLAHTYEQQPFGRTWHLFTDGTCASPTDRDSALAAWSVVWAEHGTISCGYLPGIQQTISRAETTAVLSALGWVQQREGVLHIWVDSQSVLDCFRDLLRGTGEVSNYEHSDLWRKIETLLKVTRAEIIPHKVVSHLPLEECTGPLEEWTRQWNAAADTQADLANMIRPQFFTRVWSRFQKYRKDWKRRIELLTSFHAAVAAYDCTGETTESYEDDQGFEVSLLEIFIAFRVFRGGSPLCVEDSPGVCGQQAHYKLSGLFPPLANLD</sequence>
<dbReference type="Proteomes" id="UP001152797">
    <property type="component" value="Unassembled WGS sequence"/>
</dbReference>
<evidence type="ECO:0000313" key="6">
    <source>
        <dbReference type="EMBL" id="CAL1141681.1"/>
    </source>
</evidence>
<dbReference type="GO" id="GO:0008168">
    <property type="term" value="F:methyltransferase activity"/>
    <property type="evidence" value="ECO:0007669"/>
    <property type="project" value="UniProtKB-KW"/>
</dbReference>
<keyword evidence="1 7" id="KW-0489">Methyltransferase</keyword>
<accession>A0A9P1CB94</accession>
<dbReference type="EMBL" id="CAMXCT010001253">
    <property type="protein sequence ID" value="CAI3988306.1"/>
    <property type="molecule type" value="Genomic_DNA"/>
</dbReference>
<dbReference type="Gene3D" id="3.60.10.10">
    <property type="entry name" value="Endonuclease/exonuclease/phosphatase"/>
    <property type="match status" value="1"/>
</dbReference>
<dbReference type="InterPro" id="IPR001525">
    <property type="entry name" value="C5_MeTfrase"/>
</dbReference>
<dbReference type="InterPro" id="IPR036397">
    <property type="entry name" value="RNaseH_sf"/>
</dbReference>
<keyword evidence="8" id="KW-1185">Reference proteome</keyword>
<dbReference type="InterPro" id="IPR050750">
    <property type="entry name" value="C5-MTase"/>
</dbReference>
<gene>
    <name evidence="5" type="ORF">C1SCF055_LOCUS15500</name>
</gene>
<dbReference type="PANTHER" id="PTHR46098:SF1">
    <property type="entry name" value="TRNA (CYTOSINE(38)-C(5))-METHYLTRANSFERASE"/>
    <property type="match status" value="1"/>
</dbReference>
<dbReference type="Gene3D" id="3.90.120.10">
    <property type="entry name" value="DNA Methylase, subunit A, domain 2"/>
    <property type="match status" value="1"/>
</dbReference>
<dbReference type="InterPro" id="IPR036691">
    <property type="entry name" value="Endo/exonu/phosph_ase_sf"/>
</dbReference>
<dbReference type="SUPFAM" id="SSF56219">
    <property type="entry name" value="DNase I-like"/>
    <property type="match status" value="1"/>
</dbReference>
<evidence type="ECO:0000313" key="8">
    <source>
        <dbReference type="Proteomes" id="UP001152797"/>
    </source>
</evidence>
<proteinExistence type="predicted"/>
<dbReference type="EMBL" id="CAMXCT020001253">
    <property type="protein sequence ID" value="CAL1141681.1"/>
    <property type="molecule type" value="Genomic_DNA"/>
</dbReference>
<dbReference type="Pfam" id="PF00145">
    <property type="entry name" value="DNA_methylase"/>
    <property type="match status" value="1"/>
</dbReference>
<evidence type="ECO:0000256" key="2">
    <source>
        <dbReference type="ARBA" id="ARBA00022679"/>
    </source>
</evidence>
<reference evidence="6" key="2">
    <citation type="submission" date="2024-04" db="EMBL/GenBank/DDBJ databases">
        <authorList>
            <person name="Chen Y."/>
            <person name="Shah S."/>
            <person name="Dougan E. K."/>
            <person name="Thang M."/>
            <person name="Chan C."/>
        </authorList>
    </citation>
    <scope>NUCLEOTIDE SEQUENCE [LARGE SCALE GENOMIC DNA]</scope>
</reference>
<dbReference type="Gene3D" id="3.30.420.10">
    <property type="entry name" value="Ribonuclease H-like superfamily/Ribonuclease H"/>
    <property type="match status" value="1"/>
</dbReference>
<comment type="caution">
    <text evidence="5">The sequence shown here is derived from an EMBL/GenBank/DDBJ whole genome shotgun (WGS) entry which is preliminary data.</text>
</comment>
<protein>
    <submittedName>
        <fullName evidence="7">Modification methylase AquI subunit alpha</fullName>
    </submittedName>
</protein>
<evidence type="ECO:0000256" key="3">
    <source>
        <dbReference type="ARBA" id="ARBA00022691"/>
    </source>
</evidence>
<evidence type="ECO:0000256" key="1">
    <source>
        <dbReference type="ARBA" id="ARBA00022603"/>
    </source>
</evidence>
<dbReference type="GO" id="GO:0032259">
    <property type="term" value="P:methylation"/>
    <property type="evidence" value="ECO:0007669"/>
    <property type="project" value="UniProtKB-KW"/>
</dbReference>
<keyword evidence="2" id="KW-0808">Transferase</keyword>
<dbReference type="InterPro" id="IPR012337">
    <property type="entry name" value="RNaseH-like_sf"/>
</dbReference>
<evidence type="ECO:0000313" key="7">
    <source>
        <dbReference type="EMBL" id="CAL4775618.1"/>
    </source>
</evidence>
<evidence type="ECO:0000313" key="5">
    <source>
        <dbReference type="EMBL" id="CAI3988306.1"/>
    </source>
</evidence>
<dbReference type="OrthoDB" id="407509at2759"/>
<evidence type="ECO:0000256" key="4">
    <source>
        <dbReference type="SAM" id="MobiDB-lite"/>
    </source>
</evidence>
<dbReference type="PANTHER" id="PTHR46098">
    <property type="entry name" value="TRNA (CYTOSINE(38)-C(5))-METHYLTRANSFERASE"/>
    <property type="match status" value="1"/>
</dbReference>
<name>A0A9P1CB94_9DINO</name>
<dbReference type="SUPFAM" id="SSF53098">
    <property type="entry name" value="Ribonuclease H-like"/>
    <property type="match status" value="1"/>
</dbReference>
<dbReference type="SUPFAM" id="SSF53335">
    <property type="entry name" value="S-adenosyl-L-methionine-dependent methyltransferases"/>
    <property type="match status" value="1"/>
</dbReference>